<dbReference type="EMBL" id="WTUX01000005">
    <property type="protein sequence ID" value="MZR11802.1"/>
    <property type="molecule type" value="Genomic_DNA"/>
</dbReference>
<dbReference type="InterPro" id="IPR002528">
    <property type="entry name" value="MATE_fam"/>
</dbReference>
<organism evidence="7 8">
    <name type="scientific">Maritimibacter harenae</name>
    <dbReference type="NCBI Taxonomy" id="2606218"/>
    <lineage>
        <taxon>Bacteria</taxon>
        <taxon>Pseudomonadati</taxon>
        <taxon>Pseudomonadota</taxon>
        <taxon>Alphaproteobacteria</taxon>
        <taxon>Rhodobacterales</taxon>
        <taxon>Roseobacteraceae</taxon>
        <taxon>Maritimibacter</taxon>
    </lineage>
</organism>
<dbReference type="CDD" id="cd13136">
    <property type="entry name" value="MATE_DinF_like"/>
    <property type="match status" value="1"/>
</dbReference>
<evidence type="ECO:0000256" key="6">
    <source>
        <dbReference type="SAM" id="Phobius"/>
    </source>
</evidence>
<feature type="transmembrane region" description="Helical" evidence="6">
    <location>
        <begin position="12"/>
        <end position="34"/>
    </location>
</feature>
<proteinExistence type="inferred from homology"/>
<comment type="subcellular location">
    <subcellularLocation>
        <location evidence="1">Membrane</location>
        <topology evidence="1">Multi-pass membrane protein</topology>
    </subcellularLocation>
</comment>
<evidence type="ECO:0000313" key="8">
    <source>
        <dbReference type="Proteomes" id="UP000467322"/>
    </source>
</evidence>
<evidence type="ECO:0000256" key="2">
    <source>
        <dbReference type="ARBA" id="ARBA00010199"/>
    </source>
</evidence>
<feature type="transmembrane region" description="Helical" evidence="6">
    <location>
        <begin position="46"/>
        <end position="68"/>
    </location>
</feature>
<protein>
    <submittedName>
        <fullName evidence="7">MATE family efflux transporter</fullName>
    </submittedName>
</protein>
<gene>
    <name evidence="7" type="ORF">GQE99_02080</name>
</gene>
<dbReference type="RefSeq" id="WP_161349924.1">
    <property type="nucleotide sequence ID" value="NZ_WTUX01000005.1"/>
</dbReference>
<dbReference type="Proteomes" id="UP000467322">
    <property type="component" value="Unassembled WGS sequence"/>
</dbReference>
<feature type="transmembrane region" description="Helical" evidence="6">
    <location>
        <begin position="355"/>
        <end position="376"/>
    </location>
</feature>
<keyword evidence="5 6" id="KW-0472">Membrane</keyword>
<comment type="similarity">
    <text evidence="2">Belongs to the multi antimicrobial extrusion (MATE) (TC 2.A.66.1) family.</text>
</comment>
<accession>A0A845LYD7</accession>
<dbReference type="Pfam" id="PF01554">
    <property type="entry name" value="MatE"/>
    <property type="match status" value="2"/>
</dbReference>
<feature type="transmembrane region" description="Helical" evidence="6">
    <location>
        <begin position="164"/>
        <end position="186"/>
    </location>
</feature>
<dbReference type="GO" id="GO:0042910">
    <property type="term" value="F:xenobiotic transmembrane transporter activity"/>
    <property type="evidence" value="ECO:0007669"/>
    <property type="project" value="InterPro"/>
</dbReference>
<dbReference type="PANTHER" id="PTHR42893:SF46">
    <property type="entry name" value="PROTEIN DETOXIFICATION 44, CHLOROPLASTIC"/>
    <property type="match status" value="1"/>
</dbReference>
<dbReference type="GO" id="GO:0015297">
    <property type="term" value="F:antiporter activity"/>
    <property type="evidence" value="ECO:0007669"/>
    <property type="project" value="InterPro"/>
</dbReference>
<dbReference type="InterPro" id="IPR044644">
    <property type="entry name" value="DinF-like"/>
</dbReference>
<feature type="transmembrane region" description="Helical" evidence="6">
    <location>
        <begin position="274"/>
        <end position="297"/>
    </location>
</feature>
<keyword evidence="3 6" id="KW-0812">Transmembrane</keyword>
<feature type="transmembrane region" description="Helical" evidence="6">
    <location>
        <begin position="243"/>
        <end position="262"/>
    </location>
</feature>
<dbReference type="GO" id="GO:0005886">
    <property type="term" value="C:plasma membrane"/>
    <property type="evidence" value="ECO:0007669"/>
    <property type="project" value="TreeGrafter"/>
</dbReference>
<dbReference type="NCBIfam" id="TIGR00797">
    <property type="entry name" value="matE"/>
    <property type="match status" value="1"/>
</dbReference>
<feature type="transmembrane region" description="Helical" evidence="6">
    <location>
        <begin position="388"/>
        <end position="407"/>
    </location>
</feature>
<evidence type="ECO:0000313" key="7">
    <source>
        <dbReference type="EMBL" id="MZR11802.1"/>
    </source>
</evidence>
<evidence type="ECO:0000256" key="3">
    <source>
        <dbReference type="ARBA" id="ARBA00022692"/>
    </source>
</evidence>
<feature type="transmembrane region" description="Helical" evidence="6">
    <location>
        <begin position="318"/>
        <end position="343"/>
    </location>
</feature>
<feature type="transmembrane region" description="Helical" evidence="6">
    <location>
        <begin position="137"/>
        <end position="157"/>
    </location>
</feature>
<feature type="transmembrane region" description="Helical" evidence="6">
    <location>
        <begin position="95"/>
        <end position="117"/>
    </location>
</feature>
<keyword evidence="4 6" id="KW-1133">Transmembrane helix</keyword>
<dbReference type="PANTHER" id="PTHR42893">
    <property type="entry name" value="PROTEIN DETOXIFICATION 44, CHLOROPLASTIC-RELATED"/>
    <property type="match status" value="1"/>
</dbReference>
<keyword evidence="8" id="KW-1185">Reference proteome</keyword>
<sequence length="445" mass="47368">MARTAPHTITHARVLKIALPVVAANVTVPILGAVDTGVVGQMGLPAPIGAVGIGAVILTAIYWIFGFLRMGTAGLASQALGAGDRGELAALLSRVLMIGLTGGAVIIALQVPLFWAAFELAPASAEVEGLARQYMQIRVFSAPAMIALFGIMGWLIAQERTAALLLLQLTMNGVNIVLDLVFVLGFDWGVAGVAWATFLAEWGGLALGLYLCRAAFRRPEWRDWPVVFDRIRLVRMARVNTDILIRSLLLECVLVSFMFLGARFGDVTLAANQVLLQFLHITAFGMDGFAFGAESLVGQAMGARNRPGLRRAVVVSSFWGGVVGLGVAAVFLVGGGMIIDLLTTDPETRLAARDFLPWLVLAPLAGWAPFMLDGIFIGATRTADMRNMMLVSVVVYGLALVALVPAFGNHGLWTAYLVSYVVRGLTLGLRYPALERAAEVPGGAR</sequence>
<reference evidence="7 8" key="1">
    <citation type="submission" date="2019-12" db="EMBL/GenBank/DDBJ databases">
        <title>Maritimibacter sp. nov. sp. isolated from sea sand.</title>
        <authorList>
            <person name="Kim J."/>
            <person name="Jeong S.E."/>
            <person name="Jung H.S."/>
            <person name="Jeon C.O."/>
        </authorList>
    </citation>
    <scope>NUCLEOTIDE SEQUENCE [LARGE SCALE GENOMIC DNA]</scope>
    <source>
        <strain evidence="7 8">DP07</strain>
    </source>
</reference>
<evidence type="ECO:0000256" key="5">
    <source>
        <dbReference type="ARBA" id="ARBA00023136"/>
    </source>
</evidence>
<feature type="transmembrane region" description="Helical" evidence="6">
    <location>
        <begin position="192"/>
        <end position="212"/>
    </location>
</feature>
<evidence type="ECO:0000256" key="1">
    <source>
        <dbReference type="ARBA" id="ARBA00004141"/>
    </source>
</evidence>
<dbReference type="AlphaFoldDB" id="A0A845LYD7"/>
<name>A0A845LYD7_9RHOB</name>
<evidence type="ECO:0000256" key="4">
    <source>
        <dbReference type="ARBA" id="ARBA00022989"/>
    </source>
</evidence>
<comment type="caution">
    <text evidence="7">The sequence shown here is derived from an EMBL/GenBank/DDBJ whole genome shotgun (WGS) entry which is preliminary data.</text>
</comment>